<keyword evidence="5" id="KW-0547">Nucleotide-binding</keyword>
<dbReference type="Pfam" id="PF02518">
    <property type="entry name" value="HATPase_c"/>
    <property type="match status" value="1"/>
</dbReference>
<dbReference type="PANTHER" id="PTHR43065">
    <property type="entry name" value="SENSOR HISTIDINE KINASE"/>
    <property type="match status" value="1"/>
</dbReference>
<dbReference type="PANTHER" id="PTHR43065:SF10">
    <property type="entry name" value="PEROXIDE STRESS-ACTIVATED HISTIDINE KINASE MAK3"/>
    <property type="match status" value="1"/>
</dbReference>
<keyword evidence="9" id="KW-0812">Transmembrane</keyword>
<evidence type="ECO:0000313" key="12">
    <source>
        <dbReference type="Proteomes" id="UP001500067"/>
    </source>
</evidence>
<keyword evidence="8" id="KW-0902">Two-component regulatory system</keyword>
<keyword evidence="9" id="KW-0472">Membrane</keyword>
<evidence type="ECO:0000256" key="3">
    <source>
        <dbReference type="ARBA" id="ARBA00022553"/>
    </source>
</evidence>
<dbReference type="Gene3D" id="3.30.565.10">
    <property type="entry name" value="Histidine kinase-like ATPase, C-terminal domain"/>
    <property type="match status" value="1"/>
</dbReference>
<name>A0ABP8N8G1_9BACT</name>
<keyword evidence="4" id="KW-0808">Transferase</keyword>
<dbReference type="EC" id="2.7.13.3" evidence="2"/>
<dbReference type="Proteomes" id="UP001500067">
    <property type="component" value="Unassembled WGS sequence"/>
</dbReference>
<accession>A0ABP8N8G1</accession>
<dbReference type="InterPro" id="IPR036890">
    <property type="entry name" value="HATPase_C_sf"/>
</dbReference>
<dbReference type="SUPFAM" id="SSF55874">
    <property type="entry name" value="ATPase domain of HSP90 chaperone/DNA topoisomerase II/histidine kinase"/>
    <property type="match status" value="1"/>
</dbReference>
<proteinExistence type="predicted"/>
<feature type="transmembrane region" description="Helical" evidence="9">
    <location>
        <begin position="129"/>
        <end position="149"/>
    </location>
</feature>
<dbReference type="InterPro" id="IPR004358">
    <property type="entry name" value="Sig_transdc_His_kin-like_C"/>
</dbReference>
<feature type="domain" description="Histidine kinase" evidence="10">
    <location>
        <begin position="167"/>
        <end position="367"/>
    </location>
</feature>
<keyword evidence="3" id="KW-0597">Phosphoprotein</keyword>
<dbReference type="InterPro" id="IPR003594">
    <property type="entry name" value="HATPase_dom"/>
</dbReference>
<evidence type="ECO:0000256" key="5">
    <source>
        <dbReference type="ARBA" id="ARBA00022741"/>
    </source>
</evidence>
<dbReference type="RefSeq" id="WP_345079730.1">
    <property type="nucleotide sequence ID" value="NZ_BAABFA010000008.1"/>
</dbReference>
<sequence length="367" mass="41258">MALLIVAASLYYTDRLAAQLAIEEKKKVEEVADALKILSDPSNTKDLETAVAINTMAQNKTIPLIIADEKGRIKDKINIDSSRALGRSNYAELQLQKYRSQHAPIKVDYGTGIDYVYYGESFLLTQLRYFPYVQLAIIVLFLVVVLLALNAAHRSLQNQVWVGLSKETAHQMGTPLSSMEGWLELLRDDHNNIDAIAEMQNDLDRLKLVADRFGKVGSAPNLEEENLITRLHNMVAYMQKRSPQKVRIALHTREDDVRVNISGPLFDWVMENLIRNALDALAGQGNIDITVTNTPQQVWVDVQDTGKGIPAHQVKKVFTPGFTTKKRGWGLGLSLARRIITIYHHGSIFVKNSEVGKGTTFRIILRR</sequence>
<dbReference type="CDD" id="cd00082">
    <property type="entry name" value="HisKA"/>
    <property type="match status" value="1"/>
</dbReference>
<dbReference type="InterPro" id="IPR005467">
    <property type="entry name" value="His_kinase_dom"/>
</dbReference>
<gene>
    <name evidence="11" type="ORF">GCM10023093_10890</name>
</gene>
<dbReference type="EMBL" id="BAABFA010000008">
    <property type="protein sequence ID" value="GAA4463121.1"/>
    <property type="molecule type" value="Genomic_DNA"/>
</dbReference>
<keyword evidence="9" id="KW-1133">Transmembrane helix</keyword>
<keyword evidence="7" id="KW-0067">ATP-binding</keyword>
<keyword evidence="6 11" id="KW-0418">Kinase</keyword>
<evidence type="ECO:0000256" key="2">
    <source>
        <dbReference type="ARBA" id="ARBA00012438"/>
    </source>
</evidence>
<reference evidence="12" key="1">
    <citation type="journal article" date="2019" name="Int. J. Syst. Evol. Microbiol.">
        <title>The Global Catalogue of Microorganisms (GCM) 10K type strain sequencing project: providing services to taxonomists for standard genome sequencing and annotation.</title>
        <authorList>
            <consortium name="The Broad Institute Genomics Platform"/>
            <consortium name="The Broad Institute Genome Sequencing Center for Infectious Disease"/>
            <person name="Wu L."/>
            <person name="Ma J."/>
        </authorList>
    </citation>
    <scope>NUCLEOTIDE SEQUENCE [LARGE SCALE GENOMIC DNA]</scope>
    <source>
        <strain evidence="12">JCM 32105</strain>
    </source>
</reference>
<evidence type="ECO:0000256" key="9">
    <source>
        <dbReference type="SAM" id="Phobius"/>
    </source>
</evidence>
<dbReference type="PROSITE" id="PS50109">
    <property type="entry name" value="HIS_KIN"/>
    <property type="match status" value="1"/>
</dbReference>
<evidence type="ECO:0000259" key="10">
    <source>
        <dbReference type="PROSITE" id="PS50109"/>
    </source>
</evidence>
<keyword evidence="12" id="KW-1185">Reference proteome</keyword>
<dbReference type="InterPro" id="IPR003661">
    <property type="entry name" value="HisK_dim/P_dom"/>
</dbReference>
<evidence type="ECO:0000256" key="1">
    <source>
        <dbReference type="ARBA" id="ARBA00000085"/>
    </source>
</evidence>
<evidence type="ECO:0000313" key="11">
    <source>
        <dbReference type="EMBL" id="GAA4463121.1"/>
    </source>
</evidence>
<evidence type="ECO:0000256" key="7">
    <source>
        <dbReference type="ARBA" id="ARBA00022840"/>
    </source>
</evidence>
<comment type="caution">
    <text evidence="11">The sequence shown here is derived from an EMBL/GenBank/DDBJ whole genome shotgun (WGS) entry which is preliminary data.</text>
</comment>
<comment type="catalytic activity">
    <reaction evidence="1">
        <text>ATP + protein L-histidine = ADP + protein N-phospho-L-histidine.</text>
        <dbReference type="EC" id="2.7.13.3"/>
    </reaction>
</comment>
<dbReference type="GO" id="GO:0016301">
    <property type="term" value="F:kinase activity"/>
    <property type="evidence" value="ECO:0007669"/>
    <property type="project" value="UniProtKB-KW"/>
</dbReference>
<dbReference type="SMART" id="SM00387">
    <property type="entry name" value="HATPase_c"/>
    <property type="match status" value="1"/>
</dbReference>
<evidence type="ECO:0000256" key="4">
    <source>
        <dbReference type="ARBA" id="ARBA00022679"/>
    </source>
</evidence>
<evidence type="ECO:0000256" key="8">
    <source>
        <dbReference type="ARBA" id="ARBA00023012"/>
    </source>
</evidence>
<protein>
    <recommendedName>
        <fullName evidence="2">histidine kinase</fullName>
        <ecNumber evidence="2">2.7.13.3</ecNumber>
    </recommendedName>
</protein>
<evidence type="ECO:0000256" key="6">
    <source>
        <dbReference type="ARBA" id="ARBA00022777"/>
    </source>
</evidence>
<dbReference type="PRINTS" id="PR00344">
    <property type="entry name" value="BCTRLSENSOR"/>
</dbReference>
<organism evidence="11 12">
    <name type="scientific">Nemorincola caseinilytica</name>
    <dbReference type="NCBI Taxonomy" id="2054315"/>
    <lineage>
        <taxon>Bacteria</taxon>
        <taxon>Pseudomonadati</taxon>
        <taxon>Bacteroidota</taxon>
        <taxon>Chitinophagia</taxon>
        <taxon>Chitinophagales</taxon>
        <taxon>Chitinophagaceae</taxon>
        <taxon>Nemorincola</taxon>
    </lineage>
</organism>